<evidence type="ECO:0000259" key="9">
    <source>
        <dbReference type="PROSITE" id="PS50255"/>
    </source>
</evidence>
<keyword evidence="11" id="KW-1185">Reference proteome</keyword>
<dbReference type="Gene3D" id="2.40.110.10">
    <property type="entry name" value="Butyryl-CoA Dehydrogenase, subunit A, domain 2"/>
    <property type="match status" value="1"/>
</dbReference>
<dbReference type="InterPro" id="IPR018506">
    <property type="entry name" value="Cyt_B5_heme-BS"/>
</dbReference>
<dbReference type="PROSITE" id="PS00191">
    <property type="entry name" value="CYTOCHROME_B5_1"/>
    <property type="match status" value="1"/>
</dbReference>
<evidence type="ECO:0000313" key="10">
    <source>
        <dbReference type="EMBL" id="RSL51806.1"/>
    </source>
</evidence>
<feature type="domain" description="Cytochrome b5 heme-binding" evidence="9">
    <location>
        <begin position="5"/>
        <end position="80"/>
    </location>
</feature>
<dbReference type="InterPro" id="IPR036400">
    <property type="entry name" value="Cyt_B5-like_heme/steroid_sf"/>
</dbReference>
<dbReference type="GO" id="GO:0020037">
    <property type="term" value="F:heme binding"/>
    <property type="evidence" value="ECO:0007669"/>
    <property type="project" value="InterPro"/>
</dbReference>
<evidence type="ECO:0000256" key="6">
    <source>
        <dbReference type="ARBA" id="ARBA00022827"/>
    </source>
</evidence>
<comment type="cofactor">
    <cofactor evidence="1">
        <name>FAD</name>
        <dbReference type="ChEBI" id="CHEBI:57692"/>
    </cofactor>
</comment>
<name>A0A428PFK7_9HYPO</name>
<dbReference type="Pfam" id="PF02770">
    <property type="entry name" value="Acyl-CoA_dh_M"/>
    <property type="match status" value="1"/>
</dbReference>
<comment type="similarity">
    <text evidence="2">Belongs to the acyl-CoA dehydrogenase family.</text>
</comment>
<evidence type="ECO:0000256" key="2">
    <source>
        <dbReference type="ARBA" id="ARBA00009347"/>
    </source>
</evidence>
<protein>
    <recommendedName>
        <fullName evidence="9">Cytochrome b5 heme-binding domain-containing protein</fullName>
    </recommendedName>
</protein>
<dbReference type="InterPro" id="IPR009100">
    <property type="entry name" value="AcylCoA_DH/oxidase_NM_dom_sf"/>
</dbReference>
<organism evidence="10 11">
    <name type="scientific">Fusarium duplospermum</name>
    <dbReference type="NCBI Taxonomy" id="1325734"/>
    <lineage>
        <taxon>Eukaryota</taxon>
        <taxon>Fungi</taxon>
        <taxon>Dikarya</taxon>
        <taxon>Ascomycota</taxon>
        <taxon>Pezizomycotina</taxon>
        <taxon>Sordariomycetes</taxon>
        <taxon>Hypocreomycetidae</taxon>
        <taxon>Hypocreales</taxon>
        <taxon>Nectriaceae</taxon>
        <taxon>Fusarium</taxon>
        <taxon>Fusarium solani species complex</taxon>
    </lineage>
</organism>
<dbReference type="GO" id="GO:0033539">
    <property type="term" value="P:fatty acid beta-oxidation using acyl-CoA dehydrogenase"/>
    <property type="evidence" value="ECO:0007669"/>
    <property type="project" value="TreeGrafter"/>
</dbReference>
<dbReference type="SUPFAM" id="SSF47203">
    <property type="entry name" value="Acyl-CoA dehydrogenase C-terminal domain-like"/>
    <property type="match status" value="1"/>
</dbReference>
<dbReference type="Pfam" id="PF00441">
    <property type="entry name" value="Acyl-CoA_dh_1"/>
    <property type="match status" value="1"/>
</dbReference>
<dbReference type="GO" id="GO:0050660">
    <property type="term" value="F:flavin adenine dinucleotide binding"/>
    <property type="evidence" value="ECO:0007669"/>
    <property type="project" value="InterPro"/>
</dbReference>
<dbReference type="SMART" id="SM01117">
    <property type="entry name" value="Cyt-b5"/>
    <property type="match status" value="1"/>
</dbReference>
<dbReference type="AlphaFoldDB" id="A0A428PFK7"/>
<dbReference type="InterPro" id="IPR009075">
    <property type="entry name" value="AcylCo_DH/oxidase_C"/>
</dbReference>
<dbReference type="InterPro" id="IPR037069">
    <property type="entry name" value="AcylCoA_DH/ox_N_sf"/>
</dbReference>
<sequence>MSPPTDTFSRDEVRSHTTEDSLWCIIDSKVYDLTDFVDAHPGGETVLRQVAGQDATAAFYNLHRHEVLTRNERLVVGTIEGEKPQVITPQPGDLSKVPYAEPLWLAPPFRSPYYGESHKRLQRKLREFVDSELYKEAQECEATGRYVSQQMIDRMSELGILHMRLGPGKHLHGVELMGGAVKGEEFDYFHDLIVGQELARAMARGFADGNMAGMTIGLTAVLQFAHDEAWKNKIAQEVFSGKKKLCLAITEAFAGSDVAGLRTTAEKTPDGKHYIVNGTKKWITNGCWSDYFVTGVRTDKGLSVMLIERGEGVETKAIKTSYSPAAGTAYVTFENVKVPVENLLGQENKGIHVILSNFNHERWMMVCGSLRMSRSIVEECLKWSNQRQVFGKQLIDQPVIRQKLAKMIALVEANQSWLETITYQMCHMPYKQQAQHLAGPIGLLKMSATRAAHEIADEAVQIWGGRGLTQTGMGKFIEMFHRTYKFDAILGGAEEVLGDLGVRQAMRNFPKAML</sequence>
<dbReference type="Gene3D" id="3.10.120.10">
    <property type="entry name" value="Cytochrome b5-like heme/steroid binding domain"/>
    <property type="match status" value="1"/>
</dbReference>
<dbReference type="GO" id="GO:0005737">
    <property type="term" value="C:cytoplasm"/>
    <property type="evidence" value="ECO:0007669"/>
    <property type="project" value="TreeGrafter"/>
</dbReference>
<evidence type="ECO:0000256" key="5">
    <source>
        <dbReference type="ARBA" id="ARBA00022723"/>
    </source>
</evidence>
<gene>
    <name evidence="10" type="ORF">CEP54_011250</name>
</gene>
<dbReference type="PROSITE" id="PS50255">
    <property type="entry name" value="CYTOCHROME_B5_2"/>
    <property type="match status" value="1"/>
</dbReference>
<dbReference type="InterPro" id="IPR013786">
    <property type="entry name" value="AcylCoA_DH/ox_N"/>
</dbReference>
<evidence type="ECO:0000256" key="7">
    <source>
        <dbReference type="ARBA" id="ARBA00023002"/>
    </source>
</evidence>
<evidence type="ECO:0000313" key="11">
    <source>
        <dbReference type="Proteomes" id="UP000288168"/>
    </source>
</evidence>
<dbReference type="Gene3D" id="1.20.140.10">
    <property type="entry name" value="Butyryl-CoA Dehydrogenase, subunit A, domain 3"/>
    <property type="match status" value="1"/>
</dbReference>
<keyword evidence="8" id="KW-0408">Iron</keyword>
<dbReference type="InterPro" id="IPR050741">
    <property type="entry name" value="Acyl-CoA_dehydrogenase"/>
</dbReference>
<dbReference type="InterPro" id="IPR001199">
    <property type="entry name" value="Cyt_B5-like_heme/steroid-bd"/>
</dbReference>
<keyword evidence="5" id="KW-0479">Metal-binding</keyword>
<dbReference type="OrthoDB" id="2588832at2759"/>
<dbReference type="GO" id="GO:0003995">
    <property type="term" value="F:acyl-CoA dehydrogenase activity"/>
    <property type="evidence" value="ECO:0007669"/>
    <property type="project" value="InterPro"/>
</dbReference>
<dbReference type="Proteomes" id="UP000288168">
    <property type="component" value="Unassembled WGS sequence"/>
</dbReference>
<dbReference type="STRING" id="1325734.A0A428PFK7"/>
<reference evidence="10 11" key="1">
    <citation type="submission" date="2017-06" db="EMBL/GenBank/DDBJ databases">
        <title>Comparative genomic analysis of Ambrosia Fusariam Clade fungi.</title>
        <authorList>
            <person name="Stajich J.E."/>
            <person name="Carrillo J."/>
            <person name="Kijimoto T."/>
            <person name="Eskalen A."/>
            <person name="O'Donnell K."/>
            <person name="Kasson M."/>
        </authorList>
    </citation>
    <scope>NUCLEOTIDE SEQUENCE [LARGE SCALE GENOMIC DNA]</scope>
    <source>
        <strain evidence="10 11">NRRL62584</strain>
    </source>
</reference>
<dbReference type="PANTHER" id="PTHR48083">
    <property type="entry name" value="MEDIUM-CHAIN SPECIFIC ACYL-COA DEHYDROGENASE, MITOCHONDRIAL-RELATED"/>
    <property type="match status" value="1"/>
</dbReference>
<evidence type="ECO:0000256" key="8">
    <source>
        <dbReference type="ARBA" id="ARBA00023004"/>
    </source>
</evidence>
<keyword evidence="6" id="KW-0274">FAD</keyword>
<dbReference type="InterPro" id="IPR036250">
    <property type="entry name" value="AcylCo_DH-like_C"/>
</dbReference>
<dbReference type="Pfam" id="PF02771">
    <property type="entry name" value="Acyl-CoA_dh_N"/>
    <property type="match status" value="1"/>
</dbReference>
<evidence type="ECO:0000256" key="1">
    <source>
        <dbReference type="ARBA" id="ARBA00001974"/>
    </source>
</evidence>
<dbReference type="SUPFAM" id="SSF55856">
    <property type="entry name" value="Cytochrome b5-like heme/steroid binding domain"/>
    <property type="match status" value="1"/>
</dbReference>
<dbReference type="PROSITE" id="PS00072">
    <property type="entry name" value="ACYL_COA_DH_1"/>
    <property type="match status" value="1"/>
</dbReference>
<evidence type="ECO:0000256" key="3">
    <source>
        <dbReference type="ARBA" id="ARBA00022617"/>
    </source>
</evidence>
<dbReference type="InterPro" id="IPR006091">
    <property type="entry name" value="Acyl-CoA_Oxase/DH_mid-dom"/>
</dbReference>
<evidence type="ECO:0000256" key="4">
    <source>
        <dbReference type="ARBA" id="ARBA00022630"/>
    </source>
</evidence>
<dbReference type="GO" id="GO:0046872">
    <property type="term" value="F:metal ion binding"/>
    <property type="evidence" value="ECO:0007669"/>
    <property type="project" value="UniProtKB-KW"/>
</dbReference>
<accession>A0A428PFK7</accession>
<dbReference type="SUPFAM" id="SSF56645">
    <property type="entry name" value="Acyl-CoA dehydrogenase NM domain-like"/>
    <property type="match status" value="1"/>
</dbReference>
<dbReference type="InterPro" id="IPR046373">
    <property type="entry name" value="Acyl-CoA_Oxase/DH_mid-dom_sf"/>
</dbReference>
<keyword evidence="7" id="KW-0560">Oxidoreductase</keyword>
<comment type="caution">
    <text evidence="10">The sequence shown here is derived from an EMBL/GenBank/DDBJ whole genome shotgun (WGS) entry which is preliminary data.</text>
</comment>
<keyword evidence="3" id="KW-0349">Heme</keyword>
<proteinExistence type="inferred from homology"/>
<dbReference type="EMBL" id="NKCI01000144">
    <property type="protein sequence ID" value="RSL51806.1"/>
    <property type="molecule type" value="Genomic_DNA"/>
</dbReference>
<dbReference type="Gene3D" id="1.10.540.10">
    <property type="entry name" value="Acyl-CoA dehydrogenase/oxidase, N-terminal domain"/>
    <property type="match status" value="1"/>
</dbReference>
<dbReference type="Pfam" id="PF00173">
    <property type="entry name" value="Cyt-b5"/>
    <property type="match status" value="1"/>
</dbReference>
<keyword evidence="4" id="KW-0285">Flavoprotein</keyword>
<dbReference type="InterPro" id="IPR006089">
    <property type="entry name" value="Acyl-CoA_DH_CS"/>
</dbReference>
<dbReference type="PANTHER" id="PTHR48083:SF28">
    <property type="entry name" value="ACYL-COA DEHYDROGENASE FAMILY PROTEIN (AFU_ORTHOLOGUE AFUA_6G10880)-RELATED"/>
    <property type="match status" value="1"/>
</dbReference>